<dbReference type="Gene3D" id="1.25.10.10">
    <property type="entry name" value="Leucine-rich Repeat Variant"/>
    <property type="match status" value="1"/>
</dbReference>
<feature type="non-terminal residue" evidence="1">
    <location>
        <position position="174"/>
    </location>
</feature>
<evidence type="ECO:0000313" key="2">
    <source>
        <dbReference type="Proteomes" id="UP000023152"/>
    </source>
</evidence>
<sequence>GVEIISKTMQQSPDISKLMSIGAEALKVLAEEDDLTKVLATLFRFDQFDNKVISEALGLLGNLSLITENANYFADKGCVDVLLNLIHFKCKQQQLSSSDIAVVATGVRALGRLIIDVKHATQFGKVNGMDHLTYLVKRFASEEVVMNAVLDSLQNLANTKVGQMLILDSGIFPM</sequence>
<feature type="non-terminal residue" evidence="1">
    <location>
        <position position="1"/>
    </location>
</feature>
<name>X6P3H6_RETFI</name>
<keyword evidence="2" id="KW-1185">Reference proteome</keyword>
<evidence type="ECO:0000313" key="1">
    <source>
        <dbReference type="EMBL" id="ETO33095.1"/>
    </source>
</evidence>
<proteinExistence type="predicted"/>
<gene>
    <name evidence="1" type="ORF">RFI_04012</name>
</gene>
<dbReference type="Proteomes" id="UP000023152">
    <property type="component" value="Unassembled WGS sequence"/>
</dbReference>
<dbReference type="SUPFAM" id="SSF48371">
    <property type="entry name" value="ARM repeat"/>
    <property type="match status" value="1"/>
</dbReference>
<protein>
    <submittedName>
        <fullName evidence="1">Uncharacterized protein</fullName>
    </submittedName>
</protein>
<organism evidence="1 2">
    <name type="scientific">Reticulomyxa filosa</name>
    <dbReference type="NCBI Taxonomy" id="46433"/>
    <lineage>
        <taxon>Eukaryota</taxon>
        <taxon>Sar</taxon>
        <taxon>Rhizaria</taxon>
        <taxon>Retaria</taxon>
        <taxon>Foraminifera</taxon>
        <taxon>Monothalamids</taxon>
        <taxon>Reticulomyxidae</taxon>
        <taxon>Reticulomyxa</taxon>
    </lineage>
</organism>
<dbReference type="InterPro" id="IPR011989">
    <property type="entry name" value="ARM-like"/>
</dbReference>
<comment type="caution">
    <text evidence="1">The sequence shown here is derived from an EMBL/GenBank/DDBJ whole genome shotgun (WGS) entry which is preliminary data.</text>
</comment>
<accession>X6P3H6</accession>
<dbReference type="AlphaFoldDB" id="X6P3H6"/>
<dbReference type="EMBL" id="ASPP01003682">
    <property type="protein sequence ID" value="ETO33095.1"/>
    <property type="molecule type" value="Genomic_DNA"/>
</dbReference>
<reference evidence="1 2" key="1">
    <citation type="journal article" date="2013" name="Curr. Biol.">
        <title>The Genome of the Foraminiferan Reticulomyxa filosa.</title>
        <authorList>
            <person name="Glockner G."/>
            <person name="Hulsmann N."/>
            <person name="Schleicher M."/>
            <person name="Noegel A.A."/>
            <person name="Eichinger L."/>
            <person name="Gallinger C."/>
            <person name="Pawlowski J."/>
            <person name="Sierra R."/>
            <person name="Euteneuer U."/>
            <person name="Pillet L."/>
            <person name="Moustafa A."/>
            <person name="Platzer M."/>
            <person name="Groth M."/>
            <person name="Szafranski K."/>
            <person name="Schliwa M."/>
        </authorList>
    </citation>
    <scope>NUCLEOTIDE SEQUENCE [LARGE SCALE GENOMIC DNA]</scope>
</reference>
<dbReference type="InterPro" id="IPR016024">
    <property type="entry name" value="ARM-type_fold"/>
</dbReference>